<evidence type="ECO:0000256" key="1">
    <source>
        <dbReference type="SAM" id="MobiDB-lite"/>
    </source>
</evidence>
<feature type="compositionally biased region" description="Low complexity" evidence="1">
    <location>
        <begin position="115"/>
        <end position="125"/>
    </location>
</feature>
<dbReference type="Proteomes" id="UP001197093">
    <property type="component" value="Unassembled WGS sequence"/>
</dbReference>
<feature type="signal peptide" evidence="2">
    <location>
        <begin position="1"/>
        <end position="18"/>
    </location>
</feature>
<proteinExistence type="predicted"/>
<reference evidence="3" key="1">
    <citation type="submission" date="2023-02" db="EMBL/GenBank/DDBJ databases">
        <authorList>
            <person name="Palmer J.M."/>
        </authorList>
    </citation>
    <scope>NUCLEOTIDE SEQUENCE</scope>
    <source>
        <strain evidence="3">FW57</strain>
    </source>
</reference>
<keyword evidence="4" id="KW-1185">Reference proteome</keyword>
<protein>
    <submittedName>
        <fullName evidence="3">Uncharacterized protein</fullName>
    </submittedName>
</protein>
<gene>
    <name evidence="3" type="ORF">NEMBOFW57_005995</name>
</gene>
<evidence type="ECO:0000256" key="2">
    <source>
        <dbReference type="SAM" id="SignalP"/>
    </source>
</evidence>
<feature type="chain" id="PRO_5041996834" evidence="2">
    <location>
        <begin position="19"/>
        <end position="125"/>
    </location>
</feature>
<keyword evidence="2" id="KW-0732">Signal</keyword>
<feature type="region of interest" description="Disordered" evidence="1">
    <location>
        <begin position="103"/>
        <end position="125"/>
    </location>
</feature>
<sequence>MQLTLTNILLLLAPLTTALPTSSLSQRNSDPNTNPILTTRACPRVFPASTPRLNLLNYPDISVTTTLFDSSLVANPTGPGLPVNVFAVDGPAAGALVGTVRFATSTPKTNEERSSPSTRSPAASG</sequence>
<accession>A0AAD4I258</accession>
<comment type="caution">
    <text evidence="3">The sequence shown here is derived from an EMBL/GenBank/DDBJ whole genome shotgun (WGS) entry which is preliminary data.</text>
</comment>
<evidence type="ECO:0000313" key="4">
    <source>
        <dbReference type="Proteomes" id="UP001197093"/>
    </source>
</evidence>
<organism evidence="3 4">
    <name type="scientific">Staphylotrichum longicolle</name>
    <dbReference type="NCBI Taxonomy" id="669026"/>
    <lineage>
        <taxon>Eukaryota</taxon>
        <taxon>Fungi</taxon>
        <taxon>Dikarya</taxon>
        <taxon>Ascomycota</taxon>
        <taxon>Pezizomycotina</taxon>
        <taxon>Sordariomycetes</taxon>
        <taxon>Sordariomycetidae</taxon>
        <taxon>Sordariales</taxon>
        <taxon>Chaetomiaceae</taxon>
        <taxon>Staphylotrichum</taxon>
    </lineage>
</organism>
<dbReference type="AlphaFoldDB" id="A0AAD4I258"/>
<name>A0AAD4I258_9PEZI</name>
<evidence type="ECO:0000313" key="3">
    <source>
        <dbReference type="EMBL" id="KAG7289623.1"/>
    </source>
</evidence>
<dbReference type="EMBL" id="JAHCVI010000002">
    <property type="protein sequence ID" value="KAG7289623.1"/>
    <property type="molecule type" value="Genomic_DNA"/>
</dbReference>